<evidence type="ECO:0000256" key="1">
    <source>
        <dbReference type="SAM" id="MobiDB-lite"/>
    </source>
</evidence>
<organism evidence="2">
    <name type="scientific">Sesamum angustifolium</name>
    <dbReference type="NCBI Taxonomy" id="2727405"/>
    <lineage>
        <taxon>Eukaryota</taxon>
        <taxon>Viridiplantae</taxon>
        <taxon>Streptophyta</taxon>
        <taxon>Embryophyta</taxon>
        <taxon>Tracheophyta</taxon>
        <taxon>Spermatophyta</taxon>
        <taxon>Magnoliopsida</taxon>
        <taxon>eudicotyledons</taxon>
        <taxon>Gunneridae</taxon>
        <taxon>Pentapetalae</taxon>
        <taxon>asterids</taxon>
        <taxon>lamiids</taxon>
        <taxon>Lamiales</taxon>
        <taxon>Pedaliaceae</taxon>
        <taxon>Sesamum</taxon>
    </lineage>
</organism>
<dbReference type="PANTHER" id="PTHR34222">
    <property type="entry name" value="GAG_PRE-INTEGRS DOMAIN-CONTAINING PROTEIN"/>
    <property type="match status" value="1"/>
</dbReference>
<evidence type="ECO:0000313" key="2">
    <source>
        <dbReference type="EMBL" id="KAL0282069.1"/>
    </source>
</evidence>
<reference evidence="2" key="1">
    <citation type="submission" date="2020-06" db="EMBL/GenBank/DDBJ databases">
        <authorList>
            <person name="Li T."/>
            <person name="Hu X."/>
            <person name="Zhang T."/>
            <person name="Song X."/>
            <person name="Zhang H."/>
            <person name="Dai N."/>
            <person name="Sheng W."/>
            <person name="Hou X."/>
            <person name="Wei L."/>
        </authorList>
    </citation>
    <scope>NUCLEOTIDE SEQUENCE</scope>
    <source>
        <strain evidence="2">G01</strain>
        <tissue evidence="2">Leaf</tissue>
    </source>
</reference>
<feature type="region of interest" description="Disordered" evidence="1">
    <location>
        <begin position="41"/>
        <end position="75"/>
    </location>
</feature>
<comment type="caution">
    <text evidence="2">The sequence shown here is derived from an EMBL/GenBank/DDBJ whole genome shotgun (WGS) entry which is preliminary data.</text>
</comment>
<dbReference type="PANTHER" id="PTHR34222:SF99">
    <property type="entry name" value="PROTEIN, PUTATIVE-RELATED"/>
    <property type="match status" value="1"/>
</dbReference>
<accession>A0AAW2IIT4</accession>
<protein>
    <submittedName>
        <fullName evidence="2">Uncharacterized protein</fullName>
    </submittedName>
</protein>
<sequence length="108" mass="12048">MAEAAESSRRTAGSEIGDTGRQHMLEVLQLNRSDHLGMVRTGGRKDLNAKGGQQRKTNVDKKGQHCDHCDKNGHTKETCFKLHGTPDSYKELIDKKKKEMAPIRGYIA</sequence>
<feature type="compositionally biased region" description="Basic and acidic residues" evidence="1">
    <location>
        <begin position="57"/>
        <end position="75"/>
    </location>
</feature>
<reference evidence="2" key="2">
    <citation type="journal article" date="2024" name="Plant">
        <title>Genomic evolution and insights into agronomic trait innovations of Sesamum species.</title>
        <authorList>
            <person name="Miao H."/>
            <person name="Wang L."/>
            <person name="Qu L."/>
            <person name="Liu H."/>
            <person name="Sun Y."/>
            <person name="Le M."/>
            <person name="Wang Q."/>
            <person name="Wei S."/>
            <person name="Zheng Y."/>
            <person name="Lin W."/>
            <person name="Duan Y."/>
            <person name="Cao H."/>
            <person name="Xiong S."/>
            <person name="Wang X."/>
            <person name="Wei L."/>
            <person name="Li C."/>
            <person name="Ma Q."/>
            <person name="Ju M."/>
            <person name="Zhao R."/>
            <person name="Li G."/>
            <person name="Mu C."/>
            <person name="Tian Q."/>
            <person name="Mei H."/>
            <person name="Zhang T."/>
            <person name="Gao T."/>
            <person name="Zhang H."/>
        </authorList>
    </citation>
    <scope>NUCLEOTIDE SEQUENCE</scope>
    <source>
        <strain evidence="2">G01</strain>
    </source>
</reference>
<dbReference type="AlphaFoldDB" id="A0AAW2IIT4"/>
<proteinExistence type="predicted"/>
<name>A0AAW2IIT4_9LAMI</name>
<gene>
    <name evidence="2" type="ORF">Sangu_2972400</name>
</gene>
<feature type="region of interest" description="Disordered" evidence="1">
    <location>
        <begin position="1"/>
        <end position="22"/>
    </location>
</feature>
<dbReference type="EMBL" id="JACGWK010001851">
    <property type="protein sequence ID" value="KAL0282069.1"/>
    <property type="molecule type" value="Genomic_DNA"/>
</dbReference>